<evidence type="ECO:0000259" key="2">
    <source>
        <dbReference type="Pfam" id="PF23247"/>
    </source>
</evidence>
<keyword evidence="1" id="KW-0611">Plant defense</keyword>
<dbReference type="AlphaFoldDB" id="A0A7G7XNN7"/>
<reference evidence="4" key="2">
    <citation type="submission" date="2019-10" db="EMBL/GenBank/DDBJ databases">
        <authorList>
            <person name="Yin J."/>
            <person name="Zhi H."/>
        </authorList>
    </citation>
    <scope>NUCLEOTIDE SEQUENCE</scope>
</reference>
<dbReference type="EMBL" id="MN539260">
    <property type="protein sequence ID" value="QNH82001.1"/>
    <property type="molecule type" value="mRNA"/>
</dbReference>
<dbReference type="EMBL" id="MN539258">
    <property type="protein sequence ID" value="QNH81997.1"/>
    <property type="molecule type" value="Genomic_DNA"/>
</dbReference>
<dbReference type="PANTHER" id="PTHR33463">
    <property type="entry name" value="NB-ARC DOMAIN-CONTAINING PROTEIN-RELATED"/>
    <property type="match status" value="1"/>
</dbReference>
<evidence type="ECO:0000256" key="1">
    <source>
        <dbReference type="ARBA" id="ARBA00022821"/>
    </source>
</evidence>
<organism evidence="4">
    <name type="scientific">Glycine max</name>
    <name type="common">Soybean</name>
    <name type="synonym">Glycine hispida</name>
    <dbReference type="NCBI Taxonomy" id="3847"/>
    <lineage>
        <taxon>Eukaryota</taxon>
        <taxon>Viridiplantae</taxon>
        <taxon>Streptophyta</taxon>
        <taxon>Embryophyta</taxon>
        <taxon>Tracheophyta</taxon>
        <taxon>Spermatophyta</taxon>
        <taxon>Magnoliopsida</taxon>
        <taxon>eudicotyledons</taxon>
        <taxon>Gunneridae</taxon>
        <taxon>Pentapetalae</taxon>
        <taxon>rosids</taxon>
        <taxon>fabids</taxon>
        <taxon>Fabales</taxon>
        <taxon>Fabaceae</taxon>
        <taxon>Papilionoideae</taxon>
        <taxon>50 kb inversion clade</taxon>
        <taxon>NPAAA clade</taxon>
        <taxon>indigoferoid/millettioid clade</taxon>
        <taxon>Phaseoleae</taxon>
        <taxon>Glycine</taxon>
        <taxon>Glycine subgen. Soja</taxon>
    </lineage>
</organism>
<name>A0A7G7XNN7_SOYBN</name>
<accession>A0A7G7XNN7</accession>
<proteinExistence type="evidence at transcript level"/>
<gene>
    <name evidence="3" type="primary">Rsc4-3</name>
</gene>
<evidence type="ECO:0000313" key="3">
    <source>
        <dbReference type="EMBL" id="QNH81997.1"/>
    </source>
</evidence>
<reference evidence="3" key="1">
    <citation type="submission" date="2019-10" db="EMBL/GenBank/DDBJ databases">
        <title>The Soybean CC-NBS-LRR-coding-protein Rsc4-3 Resistant Soybean Mosaic Virus by Recognize Cytoplasmic Inclusion Protein.</title>
        <authorList>
            <person name="Yin J."/>
            <person name="Zhi H."/>
        </authorList>
    </citation>
    <scope>NUCLEOTIDE SEQUENCE</scope>
</reference>
<dbReference type="InterPro" id="IPR050905">
    <property type="entry name" value="Plant_NBS-LRR"/>
</dbReference>
<sequence>MLDVIYVNRCPKLKVIFSPTIVRSLPMLRTLEITHCEELEQIFDSGDAQTLYTCSQQVCFPNLHYICVEKCNKLKYLFHNFVAGHFHNLIALEIKDCSQLQKVFAFECETDDDDQEGIVMDGEKVLLRNLLRIRLSRLPNFKEIHHGFKLKDDVEEHIINDCPKYYPSLYLHTEE</sequence>
<dbReference type="SUPFAM" id="SSF52047">
    <property type="entry name" value="RNI-like"/>
    <property type="match status" value="1"/>
</dbReference>
<dbReference type="Pfam" id="PF23247">
    <property type="entry name" value="LRR_RPS2"/>
    <property type="match status" value="1"/>
</dbReference>
<dbReference type="PANTHER" id="PTHR33463:SF105">
    <property type="entry name" value="AND NB-ARC DOMAIN DISEASE RESISTANCE PROTEIN, PUTATIVE-RELATED"/>
    <property type="match status" value="1"/>
</dbReference>
<dbReference type="Gene3D" id="3.80.10.10">
    <property type="entry name" value="Ribonuclease Inhibitor"/>
    <property type="match status" value="1"/>
</dbReference>
<dbReference type="InterPro" id="IPR057135">
    <property type="entry name" value="At4g27190-like_LRR"/>
</dbReference>
<evidence type="ECO:0000313" key="4">
    <source>
        <dbReference type="EMBL" id="QNH82001.1"/>
    </source>
</evidence>
<dbReference type="InterPro" id="IPR032675">
    <property type="entry name" value="LRR_dom_sf"/>
</dbReference>
<feature type="domain" description="Disease resistance protein At4g27190-like leucine-rich repeats" evidence="2">
    <location>
        <begin position="56"/>
        <end position="146"/>
    </location>
</feature>
<protein>
    <submittedName>
        <fullName evidence="4">Rsc4-3 variant 2</fullName>
    </submittedName>
</protein>